<keyword evidence="2" id="KW-1185">Reference proteome</keyword>
<evidence type="ECO:0000313" key="2">
    <source>
        <dbReference type="Proteomes" id="UP000789920"/>
    </source>
</evidence>
<name>A0ACA9QFH7_9GLOM</name>
<comment type="caution">
    <text evidence="1">The sequence shown here is derived from an EMBL/GenBank/DDBJ whole genome shotgun (WGS) entry which is preliminary data.</text>
</comment>
<feature type="non-terminal residue" evidence="1">
    <location>
        <position position="1"/>
    </location>
</feature>
<protein>
    <submittedName>
        <fullName evidence="1">29307_t:CDS:1</fullName>
    </submittedName>
</protein>
<dbReference type="Proteomes" id="UP000789920">
    <property type="component" value="Unassembled WGS sequence"/>
</dbReference>
<gene>
    <name evidence="1" type="ORF">RPERSI_LOCUS14064</name>
</gene>
<accession>A0ACA9QFH7</accession>
<feature type="non-terminal residue" evidence="1">
    <location>
        <position position="40"/>
    </location>
</feature>
<evidence type="ECO:0000313" key="1">
    <source>
        <dbReference type="EMBL" id="CAG8749824.1"/>
    </source>
</evidence>
<reference evidence="1" key="1">
    <citation type="submission" date="2021-06" db="EMBL/GenBank/DDBJ databases">
        <authorList>
            <person name="Kallberg Y."/>
            <person name="Tangrot J."/>
            <person name="Rosling A."/>
        </authorList>
    </citation>
    <scope>NUCLEOTIDE SEQUENCE</scope>
    <source>
        <strain evidence="1">MA461A</strain>
    </source>
</reference>
<dbReference type="EMBL" id="CAJVQC010031922">
    <property type="protein sequence ID" value="CAG8749824.1"/>
    <property type="molecule type" value="Genomic_DNA"/>
</dbReference>
<organism evidence="1 2">
    <name type="scientific">Racocetra persica</name>
    <dbReference type="NCBI Taxonomy" id="160502"/>
    <lineage>
        <taxon>Eukaryota</taxon>
        <taxon>Fungi</taxon>
        <taxon>Fungi incertae sedis</taxon>
        <taxon>Mucoromycota</taxon>
        <taxon>Glomeromycotina</taxon>
        <taxon>Glomeromycetes</taxon>
        <taxon>Diversisporales</taxon>
        <taxon>Gigasporaceae</taxon>
        <taxon>Racocetra</taxon>
    </lineage>
</organism>
<proteinExistence type="predicted"/>
<sequence length="40" mass="4320">TNTTITQTGSNTTNIDLNTTTREASHSTTPTDITPNIQTR</sequence>